<feature type="compositionally biased region" description="Polar residues" evidence="5">
    <location>
        <begin position="91"/>
        <end position="117"/>
    </location>
</feature>
<keyword evidence="9" id="KW-1185">Reference proteome</keyword>
<dbReference type="EMBL" id="CP115611">
    <property type="protein sequence ID" value="WBW70673.1"/>
    <property type="molecule type" value="Genomic_DNA"/>
</dbReference>
<dbReference type="GO" id="GO:0000149">
    <property type="term" value="F:SNARE binding"/>
    <property type="evidence" value="ECO:0007669"/>
    <property type="project" value="TreeGrafter"/>
</dbReference>
<dbReference type="GO" id="GO:0012505">
    <property type="term" value="C:endomembrane system"/>
    <property type="evidence" value="ECO:0007669"/>
    <property type="project" value="TreeGrafter"/>
</dbReference>
<dbReference type="GO" id="GO:0005484">
    <property type="term" value="F:SNAP receptor activity"/>
    <property type="evidence" value="ECO:0007669"/>
    <property type="project" value="TreeGrafter"/>
</dbReference>
<reference evidence="8 9" key="1">
    <citation type="journal article" date="2023" name="G3 (Bethesda)">
        <title>A high-quality reference genome for the fission yeast Schizosaccharomyces osmophilus.</title>
        <authorList>
            <person name="Jia G.S."/>
            <person name="Zhang W.C."/>
            <person name="Liang Y."/>
            <person name="Liu X.H."/>
            <person name="Rhind N."/>
            <person name="Pidoux A."/>
            <person name="Brysch-Herzberg M."/>
            <person name="Du L.L."/>
        </authorList>
    </citation>
    <scope>NUCLEOTIDE SEQUENCE [LARGE SCALE GENOMIC DNA]</scope>
    <source>
        <strain evidence="8 9">CBS 15793</strain>
    </source>
</reference>
<comment type="subcellular location">
    <subcellularLocation>
        <location evidence="1">Membrane</location>
    </subcellularLocation>
</comment>
<dbReference type="Pfam" id="PF05739">
    <property type="entry name" value="SNARE"/>
    <property type="match status" value="1"/>
</dbReference>
<protein>
    <submittedName>
        <fullName evidence="8">SNARE Stx8</fullName>
    </submittedName>
</protein>
<accession>A0AAE9W9X2</accession>
<evidence type="ECO:0000256" key="3">
    <source>
        <dbReference type="ARBA" id="ARBA00023054"/>
    </source>
</evidence>
<dbReference type="InterPro" id="IPR045242">
    <property type="entry name" value="Syntaxin"/>
</dbReference>
<evidence type="ECO:0000313" key="8">
    <source>
        <dbReference type="EMBL" id="WBW70673.1"/>
    </source>
</evidence>
<dbReference type="PROSITE" id="PS50192">
    <property type="entry name" value="T_SNARE"/>
    <property type="match status" value="1"/>
</dbReference>
<dbReference type="GO" id="GO:0031201">
    <property type="term" value="C:SNARE complex"/>
    <property type="evidence" value="ECO:0007669"/>
    <property type="project" value="TreeGrafter"/>
</dbReference>
<dbReference type="Proteomes" id="UP001212411">
    <property type="component" value="Chromosome 1"/>
</dbReference>
<evidence type="ECO:0000256" key="6">
    <source>
        <dbReference type="SAM" id="Phobius"/>
    </source>
</evidence>
<evidence type="ECO:0000256" key="2">
    <source>
        <dbReference type="ARBA" id="ARBA00022448"/>
    </source>
</evidence>
<feature type="region of interest" description="Disordered" evidence="5">
    <location>
        <begin position="89"/>
        <end position="117"/>
    </location>
</feature>
<keyword evidence="6" id="KW-1133">Transmembrane helix</keyword>
<feature type="transmembrane region" description="Helical" evidence="6">
    <location>
        <begin position="217"/>
        <end position="236"/>
    </location>
</feature>
<dbReference type="GO" id="GO:0048278">
    <property type="term" value="P:vesicle docking"/>
    <property type="evidence" value="ECO:0007669"/>
    <property type="project" value="TreeGrafter"/>
</dbReference>
<feature type="domain" description="T-SNARE coiled-coil homology" evidence="7">
    <location>
        <begin position="149"/>
        <end position="211"/>
    </location>
</feature>
<dbReference type="CDD" id="cd15859">
    <property type="entry name" value="SNARE_SYN8"/>
    <property type="match status" value="1"/>
</dbReference>
<dbReference type="AlphaFoldDB" id="A0AAE9W9X2"/>
<evidence type="ECO:0000256" key="4">
    <source>
        <dbReference type="ARBA" id="ARBA00023136"/>
    </source>
</evidence>
<keyword evidence="2" id="KW-0813">Transport</keyword>
<dbReference type="PANTHER" id="PTHR19957:SF124">
    <property type="entry name" value="SYNTAXIN-8"/>
    <property type="match status" value="1"/>
</dbReference>
<evidence type="ECO:0000259" key="7">
    <source>
        <dbReference type="PROSITE" id="PS50192"/>
    </source>
</evidence>
<dbReference type="PANTHER" id="PTHR19957">
    <property type="entry name" value="SYNTAXIN"/>
    <property type="match status" value="1"/>
</dbReference>
<dbReference type="RefSeq" id="XP_056034916.1">
    <property type="nucleotide sequence ID" value="XM_056180687.1"/>
</dbReference>
<dbReference type="SUPFAM" id="SSF58038">
    <property type="entry name" value="SNARE fusion complex"/>
    <property type="match status" value="1"/>
</dbReference>
<keyword evidence="3" id="KW-0175">Coiled coil</keyword>
<dbReference type="InterPro" id="IPR000727">
    <property type="entry name" value="T_SNARE_dom"/>
</dbReference>
<organism evidence="8 9">
    <name type="scientific">Schizosaccharomyces osmophilus</name>
    <dbReference type="NCBI Taxonomy" id="2545709"/>
    <lineage>
        <taxon>Eukaryota</taxon>
        <taxon>Fungi</taxon>
        <taxon>Dikarya</taxon>
        <taxon>Ascomycota</taxon>
        <taxon>Taphrinomycotina</taxon>
        <taxon>Schizosaccharomycetes</taxon>
        <taxon>Schizosaccharomycetales</taxon>
        <taxon>Schizosaccharomycetaceae</taxon>
        <taxon>Schizosaccharomyces</taxon>
    </lineage>
</organism>
<dbReference type="GO" id="GO:0006886">
    <property type="term" value="P:intracellular protein transport"/>
    <property type="evidence" value="ECO:0007669"/>
    <property type="project" value="TreeGrafter"/>
</dbReference>
<dbReference type="KEGG" id="som:SOMG_01894"/>
<name>A0AAE9W9X2_9SCHI</name>
<evidence type="ECO:0000313" key="9">
    <source>
        <dbReference type="Proteomes" id="UP001212411"/>
    </source>
</evidence>
<keyword evidence="4 6" id="KW-0472">Membrane</keyword>
<dbReference type="GeneID" id="80875376"/>
<dbReference type="Gene3D" id="1.20.5.110">
    <property type="match status" value="1"/>
</dbReference>
<sequence length="237" mass="27234">MSKLLLLVDSTTKKINDYERLIEFGNSPDEEIDASLQDINKQLQHLSQEQTRLEQNAQIPEYRLRESEAFLIRIQRRVESAEEMLLKKRNAASQGPKIQSSYASKQAGTAPLTSDITSNHSDIEMESIYQFDGNDPNPVDVNLLSQMHEQMLNEQEESLGGIESSVRRQKQLGYLMNDELGEHNELIDHMGEDADRVDKRLGLARNRLKKVTHKAKQYPRCCIILFLCFLLILVCFI</sequence>
<proteinExistence type="predicted"/>
<dbReference type="SMART" id="SM00397">
    <property type="entry name" value="t_SNARE"/>
    <property type="match status" value="1"/>
</dbReference>
<keyword evidence="6" id="KW-0812">Transmembrane</keyword>
<dbReference type="GO" id="GO:0006906">
    <property type="term" value="P:vesicle fusion"/>
    <property type="evidence" value="ECO:0007669"/>
    <property type="project" value="TreeGrafter"/>
</dbReference>
<gene>
    <name evidence="8" type="primary">fsv1</name>
    <name evidence="8" type="ORF">SOMG_01894</name>
</gene>
<evidence type="ECO:0000256" key="1">
    <source>
        <dbReference type="ARBA" id="ARBA00004370"/>
    </source>
</evidence>
<evidence type="ECO:0000256" key="5">
    <source>
        <dbReference type="SAM" id="MobiDB-lite"/>
    </source>
</evidence>